<evidence type="ECO:0000259" key="3">
    <source>
        <dbReference type="Pfam" id="PF01205"/>
    </source>
</evidence>
<dbReference type="SUPFAM" id="SSF54211">
    <property type="entry name" value="Ribosomal protein S5 domain 2-like"/>
    <property type="match status" value="1"/>
</dbReference>
<dbReference type="InterPro" id="IPR001498">
    <property type="entry name" value="Impact_N"/>
</dbReference>
<dbReference type="PANTHER" id="PTHR16301">
    <property type="entry name" value="IMPACT-RELATED"/>
    <property type="match status" value="1"/>
</dbReference>
<dbReference type="GO" id="GO:0140469">
    <property type="term" value="P:GCN2-mediated signaling"/>
    <property type="evidence" value="ECO:0007669"/>
    <property type="project" value="TreeGrafter"/>
</dbReference>
<feature type="region of interest" description="Disordered" evidence="2">
    <location>
        <begin position="1"/>
        <end position="26"/>
    </location>
</feature>
<dbReference type="InterPro" id="IPR023582">
    <property type="entry name" value="Impact"/>
</dbReference>
<feature type="region of interest" description="Disordered" evidence="2">
    <location>
        <begin position="191"/>
        <end position="215"/>
    </location>
</feature>
<feature type="domain" description="Impact N-terminal" evidence="3">
    <location>
        <begin position="31"/>
        <end position="135"/>
    </location>
</feature>
<dbReference type="PANTHER" id="PTHR16301:SF25">
    <property type="entry name" value="PROTEIN IMPACT"/>
    <property type="match status" value="1"/>
</dbReference>
<dbReference type="Gene3D" id="3.30.230.30">
    <property type="entry name" value="Impact, N-terminal domain"/>
    <property type="match status" value="1"/>
</dbReference>
<name>A0A6A6C3W5_ZASCE</name>
<proteinExistence type="inferred from homology"/>
<dbReference type="RefSeq" id="XP_033662604.1">
    <property type="nucleotide sequence ID" value="XM_033818337.1"/>
</dbReference>
<sequence length="259" mass="29344">MSLKRKHDEQREDDGKEEHNNVFRSSPIEDRASTFIGYFSPTLKPKDLQNLAEFQSASHKIVAWRRESNQQSINKSKQYVTGCDDDGEKFAGKKVEKVLEYSNVEGACLVARWYGGVLLGPVRFTHIETCAKNAISAWKEHEQESRMKKRRLAEDEAMRTRLCKTLVERDQSITVLRELAASKELMAKKAKDGLEKETLPSSDPPKPGANPTIDYTAMPLDRLKALEKARDATLGFLLKRIDKAEAELSVEQKPAEEPP</sequence>
<dbReference type="Pfam" id="PF01205">
    <property type="entry name" value="Impact_N"/>
    <property type="match status" value="1"/>
</dbReference>
<evidence type="ECO:0000313" key="4">
    <source>
        <dbReference type="EMBL" id="KAF2161715.1"/>
    </source>
</evidence>
<organism evidence="4 5">
    <name type="scientific">Zasmidium cellare ATCC 36951</name>
    <dbReference type="NCBI Taxonomy" id="1080233"/>
    <lineage>
        <taxon>Eukaryota</taxon>
        <taxon>Fungi</taxon>
        <taxon>Dikarya</taxon>
        <taxon>Ascomycota</taxon>
        <taxon>Pezizomycotina</taxon>
        <taxon>Dothideomycetes</taxon>
        <taxon>Dothideomycetidae</taxon>
        <taxon>Mycosphaerellales</taxon>
        <taxon>Mycosphaerellaceae</taxon>
        <taxon>Zasmidium</taxon>
    </lineage>
</organism>
<evidence type="ECO:0000256" key="1">
    <source>
        <dbReference type="ARBA" id="ARBA00007665"/>
    </source>
</evidence>
<dbReference type="GO" id="GO:0005737">
    <property type="term" value="C:cytoplasm"/>
    <property type="evidence" value="ECO:0007669"/>
    <property type="project" value="TreeGrafter"/>
</dbReference>
<evidence type="ECO:0000256" key="2">
    <source>
        <dbReference type="SAM" id="MobiDB-lite"/>
    </source>
</evidence>
<keyword evidence="5" id="KW-1185">Reference proteome</keyword>
<dbReference type="GeneID" id="54571609"/>
<comment type="similarity">
    <text evidence="1">Belongs to the IMPACT family.</text>
</comment>
<accession>A0A6A6C3W5</accession>
<dbReference type="InterPro" id="IPR020568">
    <property type="entry name" value="Ribosomal_Su5_D2-typ_SF"/>
</dbReference>
<reference evidence="4" key="1">
    <citation type="journal article" date="2020" name="Stud. Mycol.">
        <title>101 Dothideomycetes genomes: a test case for predicting lifestyles and emergence of pathogens.</title>
        <authorList>
            <person name="Haridas S."/>
            <person name="Albert R."/>
            <person name="Binder M."/>
            <person name="Bloem J."/>
            <person name="Labutti K."/>
            <person name="Salamov A."/>
            <person name="Andreopoulos B."/>
            <person name="Baker S."/>
            <person name="Barry K."/>
            <person name="Bills G."/>
            <person name="Bluhm B."/>
            <person name="Cannon C."/>
            <person name="Castanera R."/>
            <person name="Culley D."/>
            <person name="Daum C."/>
            <person name="Ezra D."/>
            <person name="Gonzalez J."/>
            <person name="Henrissat B."/>
            <person name="Kuo A."/>
            <person name="Liang C."/>
            <person name="Lipzen A."/>
            <person name="Lutzoni F."/>
            <person name="Magnuson J."/>
            <person name="Mondo S."/>
            <person name="Nolan M."/>
            <person name="Ohm R."/>
            <person name="Pangilinan J."/>
            <person name="Park H.-J."/>
            <person name="Ramirez L."/>
            <person name="Alfaro M."/>
            <person name="Sun H."/>
            <person name="Tritt A."/>
            <person name="Yoshinaga Y."/>
            <person name="Zwiers L.-H."/>
            <person name="Turgeon B."/>
            <person name="Goodwin S."/>
            <person name="Spatafora J."/>
            <person name="Crous P."/>
            <person name="Grigoriev I."/>
        </authorList>
    </citation>
    <scope>NUCLEOTIDE SEQUENCE</scope>
    <source>
        <strain evidence="4">ATCC 36951</strain>
    </source>
</reference>
<evidence type="ECO:0000313" key="5">
    <source>
        <dbReference type="Proteomes" id="UP000799537"/>
    </source>
</evidence>
<dbReference type="InterPro" id="IPR036956">
    <property type="entry name" value="Impact_N_sf"/>
</dbReference>
<dbReference type="AlphaFoldDB" id="A0A6A6C3W5"/>
<protein>
    <recommendedName>
        <fullName evidence="3">Impact N-terminal domain-containing protein</fullName>
    </recommendedName>
</protein>
<dbReference type="OrthoDB" id="69641at2759"/>
<dbReference type="GO" id="GO:0006446">
    <property type="term" value="P:regulation of translational initiation"/>
    <property type="evidence" value="ECO:0007669"/>
    <property type="project" value="TreeGrafter"/>
</dbReference>
<gene>
    <name evidence="4" type="ORF">M409DRAFT_69529</name>
</gene>
<dbReference type="EMBL" id="ML993617">
    <property type="protein sequence ID" value="KAF2161715.1"/>
    <property type="molecule type" value="Genomic_DNA"/>
</dbReference>
<dbReference type="Proteomes" id="UP000799537">
    <property type="component" value="Unassembled WGS sequence"/>
</dbReference>